<name>A0A0V1J934_TRIPS</name>
<gene>
    <name evidence="1" type="ORF">T4B_14825</name>
</gene>
<sequence>MTIFNSSLFFKPANCYPFLTHIMVNDVYYFLHYVTNNDGKNQHVSILSICASSLQEVEKLFISNDIQVIFKVVCCWMKRLLNDKIVYAGSKGNNMSYVNFNQIMKIYCASIFTCVELQQQLGRRKQHTYAFDIDKIQQRKLVRKAAKLF</sequence>
<comment type="caution">
    <text evidence="1">The sequence shown here is derived from an EMBL/GenBank/DDBJ whole genome shotgun (WGS) entry which is preliminary data.</text>
</comment>
<proteinExistence type="predicted"/>
<keyword evidence="2" id="KW-1185">Reference proteome</keyword>
<dbReference type="AlphaFoldDB" id="A0A0V1J934"/>
<protein>
    <submittedName>
        <fullName evidence="1">Uncharacterized protein</fullName>
    </submittedName>
</protein>
<evidence type="ECO:0000313" key="1">
    <source>
        <dbReference type="EMBL" id="KRZ31483.1"/>
    </source>
</evidence>
<dbReference type="EMBL" id="JYDS01000024">
    <property type="protein sequence ID" value="KRZ31483.1"/>
    <property type="molecule type" value="Genomic_DNA"/>
</dbReference>
<dbReference type="Proteomes" id="UP000054805">
    <property type="component" value="Unassembled WGS sequence"/>
</dbReference>
<reference evidence="1 2" key="1">
    <citation type="submission" date="2015-01" db="EMBL/GenBank/DDBJ databases">
        <title>Evolution of Trichinella species and genotypes.</title>
        <authorList>
            <person name="Korhonen P.K."/>
            <person name="Edoardo P."/>
            <person name="Giuseppe L.R."/>
            <person name="Gasser R.B."/>
        </authorList>
    </citation>
    <scope>NUCLEOTIDE SEQUENCE [LARGE SCALE GENOMIC DNA]</scope>
    <source>
        <strain evidence="1">ISS588</strain>
    </source>
</reference>
<evidence type="ECO:0000313" key="2">
    <source>
        <dbReference type="Proteomes" id="UP000054805"/>
    </source>
</evidence>
<organism evidence="1 2">
    <name type="scientific">Trichinella pseudospiralis</name>
    <name type="common">Parasitic roundworm</name>
    <dbReference type="NCBI Taxonomy" id="6337"/>
    <lineage>
        <taxon>Eukaryota</taxon>
        <taxon>Metazoa</taxon>
        <taxon>Ecdysozoa</taxon>
        <taxon>Nematoda</taxon>
        <taxon>Enoplea</taxon>
        <taxon>Dorylaimia</taxon>
        <taxon>Trichinellida</taxon>
        <taxon>Trichinellidae</taxon>
        <taxon>Trichinella</taxon>
    </lineage>
</organism>
<accession>A0A0V1J934</accession>